<proteinExistence type="predicted"/>
<comment type="caution">
    <text evidence="2">The sequence shown here is derived from an EMBL/GenBank/DDBJ whole genome shotgun (WGS) entry which is preliminary data.</text>
</comment>
<feature type="transmembrane region" description="Helical" evidence="1">
    <location>
        <begin position="137"/>
        <end position="155"/>
    </location>
</feature>
<keyword evidence="1" id="KW-0472">Membrane</keyword>
<dbReference type="AlphaFoldDB" id="A0A926RZA5"/>
<organism evidence="2 3">
    <name type="scientific">Mucilaginibacter glaciei</name>
    <dbReference type="NCBI Taxonomy" id="2772109"/>
    <lineage>
        <taxon>Bacteria</taxon>
        <taxon>Pseudomonadati</taxon>
        <taxon>Bacteroidota</taxon>
        <taxon>Sphingobacteriia</taxon>
        <taxon>Sphingobacteriales</taxon>
        <taxon>Sphingobacteriaceae</taxon>
        <taxon>Mucilaginibacter</taxon>
    </lineage>
</organism>
<gene>
    <name evidence="2" type="ORF">IDJ76_00990</name>
</gene>
<keyword evidence="1" id="KW-0812">Transmembrane</keyword>
<evidence type="ECO:0000256" key="1">
    <source>
        <dbReference type="SAM" id="Phobius"/>
    </source>
</evidence>
<evidence type="ECO:0000313" key="3">
    <source>
        <dbReference type="Proteomes" id="UP000619078"/>
    </source>
</evidence>
<reference evidence="2" key="1">
    <citation type="submission" date="2020-09" db="EMBL/GenBank/DDBJ databases">
        <title>Novel species of Mucilaginibacter isolated from a glacier on the Tibetan Plateau.</title>
        <authorList>
            <person name="Liu Q."/>
            <person name="Xin Y.-H."/>
        </authorList>
    </citation>
    <scope>NUCLEOTIDE SEQUENCE</scope>
    <source>
        <strain evidence="2">ZB1P21</strain>
    </source>
</reference>
<accession>A0A926RZA5</accession>
<keyword evidence="1" id="KW-1133">Transmembrane helix</keyword>
<dbReference type="RefSeq" id="WP_191159811.1">
    <property type="nucleotide sequence ID" value="NZ_JACWMX010000001.1"/>
</dbReference>
<keyword evidence="3" id="KW-1185">Reference proteome</keyword>
<protein>
    <submittedName>
        <fullName evidence="2">Uncharacterized protein</fullName>
    </submittedName>
</protein>
<sequence>MRFKSFLSLFITLWVAYFIFLTVNAVKIINNLEVVSQTNISMRAAGAFGLIRHYYIESYSAPARSTVNKHVVDRIYSGISLSKILVPEGDINETKTVTFYALRKKDKTIHFASTAGKLPAAKARLFIDVLAYLINRYLLLHVGFFLCWSAISKIFGYFKRNTNNEQEIESIDNQPVFKFMQKALLFAALILVFI</sequence>
<evidence type="ECO:0000313" key="2">
    <source>
        <dbReference type="EMBL" id="MBD1391660.1"/>
    </source>
</evidence>
<dbReference type="EMBL" id="JACWMX010000001">
    <property type="protein sequence ID" value="MBD1391660.1"/>
    <property type="molecule type" value="Genomic_DNA"/>
</dbReference>
<name>A0A926RZA5_9SPHI</name>
<dbReference type="Proteomes" id="UP000619078">
    <property type="component" value="Unassembled WGS sequence"/>
</dbReference>